<comment type="caution">
    <text evidence="1">The sequence shown here is derived from an EMBL/GenBank/DDBJ whole genome shotgun (WGS) entry which is preliminary data.</text>
</comment>
<protein>
    <submittedName>
        <fullName evidence="1">Uncharacterized protein</fullName>
    </submittedName>
</protein>
<dbReference type="OrthoDB" id="9133053at2"/>
<organism evidence="1 2">
    <name type="scientific">Caballeronia ptereochthonis</name>
    <dbReference type="NCBI Taxonomy" id="1777144"/>
    <lineage>
        <taxon>Bacteria</taxon>
        <taxon>Pseudomonadati</taxon>
        <taxon>Pseudomonadota</taxon>
        <taxon>Betaproteobacteria</taxon>
        <taxon>Burkholderiales</taxon>
        <taxon>Burkholderiaceae</taxon>
        <taxon>Caballeronia</taxon>
    </lineage>
</organism>
<reference evidence="1" key="1">
    <citation type="submission" date="2016-01" db="EMBL/GenBank/DDBJ databases">
        <authorList>
            <person name="Peeters C."/>
        </authorList>
    </citation>
    <scope>NUCLEOTIDE SEQUENCE [LARGE SCALE GENOMIC DNA]</scope>
    <source>
        <strain evidence="1">LMG 29326</strain>
    </source>
</reference>
<accession>A0A158CS03</accession>
<gene>
    <name evidence="1" type="ORF">AWB83_04617</name>
</gene>
<dbReference type="STRING" id="1777144.AWB83_04617"/>
<keyword evidence="2" id="KW-1185">Reference proteome</keyword>
<dbReference type="AlphaFoldDB" id="A0A158CS03"/>
<evidence type="ECO:0000313" key="2">
    <source>
        <dbReference type="Proteomes" id="UP000054978"/>
    </source>
</evidence>
<sequence length="83" mass="9603">MSKIIKQPLPWNIDENELRELQERAARRRKIYVEVARQMGETSDDSNRSNASFIDLLMSFPNIDVDDSFFDRNAESRAPNVSG</sequence>
<dbReference type="RefSeq" id="WP_087047992.1">
    <property type="nucleotide sequence ID" value="NZ_FCOB02000023.1"/>
</dbReference>
<proteinExistence type="predicted"/>
<name>A0A158CS03_9BURK</name>
<dbReference type="EMBL" id="FCOB02000023">
    <property type="protein sequence ID" value="SAK85145.1"/>
    <property type="molecule type" value="Genomic_DNA"/>
</dbReference>
<dbReference type="Proteomes" id="UP000054978">
    <property type="component" value="Unassembled WGS sequence"/>
</dbReference>
<evidence type="ECO:0000313" key="1">
    <source>
        <dbReference type="EMBL" id="SAK85145.1"/>
    </source>
</evidence>